<organism evidence="17 18">
    <name type="scientific">Tigriopus californicus</name>
    <name type="common">Marine copepod</name>
    <dbReference type="NCBI Taxonomy" id="6832"/>
    <lineage>
        <taxon>Eukaryota</taxon>
        <taxon>Metazoa</taxon>
        <taxon>Ecdysozoa</taxon>
        <taxon>Arthropoda</taxon>
        <taxon>Crustacea</taxon>
        <taxon>Multicrustacea</taxon>
        <taxon>Hexanauplia</taxon>
        <taxon>Copepoda</taxon>
        <taxon>Harpacticoida</taxon>
        <taxon>Harpacticidae</taxon>
        <taxon>Tigriopus</taxon>
    </lineage>
</organism>
<evidence type="ECO:0000313" key="17">
    <source>
        <dbReference type="EMBL" id="TRY73648.1"/>
    </source>
</evidence>
<evidence type="ECO:0000256" key="4">
    <source>
        <dbReference type="ARBA" id="ARBA00012645"/>
    </source>
</evidence>
<evidence type="ECO:0000256" key="7">
    <source>
        <dbReference type="ARBA" id="ARBA00022679"/>
    </source>
</evidence>
<dbReference type="InterPro" id="IPR001296">
    <property type="entry name" value="Glyco_trans_1"/>
</dbReference>
<keyword evidence="10 14" id="KW-1133">Transmembrane helix</keyword>
<keyword evidence="9 14" id="KW-0256">Endoplasmic reticulum</keyword>
<evidence type="ECO:0000256" key="5">
    <source>
        <dbReference type="ARBA" id="ARBA00022018"/>
    </source>
</evidence>
<protein>
    <recommendedName>
        <fullName evidence="5 14">GDP-Man:Man(3)GlcNAc(2)-PP-Dol alpha-1,2-mannosyltransferase</fullName>
        <ecNumber evidence="4 14">2.4.1.131</ecNumber>
    </recommendedName>
</protein>
<dbReference type="UniPathway" id="UPA00378"/>
<dbReference type="SUPFAM" id="SSF53756">
    <property type="entry name" value="UDP-Glycosyltransferase/glycogen phosphorylase"/>
    <property type="match status" value="1"/>
</dbReference>
<dbReference type="EC" id="2.4.1.131" evidence="4 14"/>
<evidence type="ECO:0000256" key="10">
    <source>
        <dbReference type="ARBA" id="ARBA00022989"/>
    </source>
</evidence>
<dbReference type="Pfam" id="PF15924">
    <property type="entry name" value="ALG11_N"/>
    <property type="match status" value="1"/>
</dbReference>
<evidence type="ECO:0000256" key="13">
    <source>
        <dbReference type="ARBA" id="ARBA00045128"/>
    </source>
</evidence>
<dbReference type="GO" id="GO:0004377">
    <property type="term" value="F:GDP-Man:Man(3)GlcNAc(2)-PP-Dol alpha-1,2-mannosyltransferase activity"/>
    <property type="evidence" value="ECO:0007669"/>
    <property type="project" value="UniProtKB-UniRule"/>
</dbReference>
<evidence type="ECO:0000256" key="8">
    <source>
        <dbReference type="ARBA" id="ARBA00022692"/>
    </source>
</evidence>
<dbReference type="Proteomes" id="UP000318571">
    <property type="component" value="Chromosome 3"/>
</dbReference>
<evidence type="ECO:0000256" key="11">
    <source>
        <dbReference type="ARBA" id="ARBA00023136"/>
    </source>
</evidence>
<proteinExistence type="inferred from homology"/>
<keyword evidence="8 14" id="KW-0812">Transmembrane</keyword>
<evidence type="ECO:0000256" key="3">
    <source>
        <dbReference type="ARBA" id="ARBA00009481"/>
    </source>
</evidence>
<dbReference type="Gene3D" id="3.40.50.2000">
    <property type="entry name" value="Glycogen Phosphorylase B"/>
    <property type="match status" value="1"/>
</dbReference>
<evidence type="ECO:0000259" key="15">
    <source>
        <dbReference type="Pfam" id="PF00534"/>
    </source>
</evidence>
<keyword evidence="7 14" id="KW-0808">Transferase</keyword>
<comment type="pathway">
    <text evidence="2 14">Protein modification; protein glycosylation.</text>
</comment>
<gene>
    <name evidence="17" type="ORF">TCAL_12485</name>
</gene>
<dbReference type="InterPro" id="IPR031814">
    <property type="entry name" value="ALG11_N"/>
</dbReference>
<keyword evidence="18" id="KW-1185">Reference proteome</keyword>
<evidence type="ECO:0000259" key="16">
    <source>
        <dbReference type="Pfam" id="PF15924"/>
    </source>
</evidence>
<comment type="similarity">
    <text evidence="3 14">Belongs to the glycosyltransferase group 1 family. Glycosyltransferase 4 subfamily.</text>
</comment>
<dbReference type="GO" id="GO:0006487">
    <property type="term" value="P:protein N-linked glycosylation"/>
    <property type="evidence" value="ECO:0007669"/>
    <property type="project" value="TreeGrafter"/>
</dbReference>
<feature type="domain" description="Glycosyl transferase family 1" evidence="15">
    <location>
        <begin position="299"/>
        <end position="480"/>
    </location>
</feature>
<evidence type="ECO:0000256" key="14">
    <source>
        <dbReference type="RuleBase" id="RU367051"/>
    </source>
</evidence>
<comment type="function">
    <text evidence="13">GDP-Man:Man(3)GlcNAc(2)-PP-Dol alpha-1,2-mannosyltransferase that operates in the biosynthetic pathway of dolichol-linked oligosaccharides, the glycan precursors employed in protein asparagine (N)-glycosylation. The assembly of dolichol-linked oligosaccharides begins on the cytosolic side of the endoplasmic reticulum membrane and finishes in its lumen. The sequential addition of sugars to dolichol pyrophosphate produces dolichol-linked oligosaccharides containing fourteen sugars, including two GlcNAcs, nine mannoses and three glucoses. Once assembled, the oligosaccharide is transferred from the lipid to nascent proteins by oligosaccharyltransferases. Catalyzes, on the cytoplasmic face of the endoplasmic reticulum, the addition of the fourth and fifth mannose residues to the dolichol-linked oligosaccharide chain, to produce Man(5)GlcNAc(2)-PP-dolichol core oligosaccharide. Man(5)GlcNAc(2)-PP-dolichol is a substrate for ALG3, the following enzyme in the biosynthetic pathway.</text>
</comment>
<dbReference type="STRING" id="6832.A0A553P7I1"/>
<evidence type="ECO:0000256" key="6">
    <source>
        <dbReference type="ARBA" id="ARBA00022676"/>
    </source>
</evidence>
<keyword evidence="6 14" id="KW-0328">Glycosyltransferase</keyword>
<comment type="subcellular location">
    <subcellularLocation>
        <location evidence="1">Endoplasmic reticulum membrane</location>
        <topology evidence="1">Single-pass membrane protein</topology>
    </subcellularLocation>
</comment>
<accession>A0A553P7I1</accession>
<dbReference type="PANTHER" id="PTHR45919:SF1">
    <property type="entry name" value="GDP-MAN:MAN(3)GLCNAC(2)-PP-DOL ALPHA-1,2-MANNOSYLTRANSFERASE"/>
    <property type="match status" value="1"/>
</dbReference>
<evidence type="ECO:0000256" key="9">
    <source>
        <dbReference type="ARBA" id="ARBA00022824"/>
    </source>
</evidence>
<evidence type="ECO:0000313" key="18">
    <source>
        <dbReference type="Proteomes" id="UP000318571"/>
    </source>
</evidence>
<dbReference type="AlphaFoldDB" id="A0A553P7I1"/>
<feature type="transmembrane region" description="Helical" evidence="14">
    <location>
        <begin position="28"/>
        <end position="48"/>
    </location>
</feature>
<reference evidence="17 18" key="1">
    <citation type="journal article" date="2018" name="Nat. Ecol. Evol.">
        <title>Genomic signatures of mitonuclear coevolution across populations of Tigriopus californicus.</title>
        <authorList>
            <person name="Barreto F.S."/>
            <person name="Watson E.T."/>
            <person name="Lima T.G."/>
            <person name="Willett C.S."/>
            <person name="Edmands S."/>
            <person name="Li W."/>
            <person name="Burton R.S."/>
        </authorList>
    </citation>
    <scope>NUCLEOTIDE SEQUENCE [LARGE SCALE GENOMIC DNA]</scope>
    <source>
        <strain evidence="17 18">San Diego</strain>
    </source>
</reference>
<comment type="catalytic activity">
    <reaction evidence="12 14">
        <text>an alpha-D-Man-(1-&gt;3)-[alpha-D-Man-(1-&gt;6)]-beta-D-Man-(1-&gt;4)-beta-D-GlcNAc-(1-&gt;4)-alpha-D-GlcNAc-diphospho-di-trans,poly-cis-dolichol + 2 GDP-alpha-D-mannose = an alpha-D-Man-(1-&gt;2)-alpha-D-Man-(1-&gt;2)-alpha-D-Man-(1-&gt;3)-[alpha-D-Man-(1-&gt;6)]-beta-D-Man-(1-&gt;4)-beta-D-GlcNAc-(1-&gt;4)-alpha-D-GlcNAc-diphospho-di-trans,poly-cis-dolichol + 2 GDP + 2 H(+)</text>
        <dbReference type="Rhea" id="RHEA:29523"/>
        <dbReference type="Rhea" id="RHEA-COMP:19515"/>
        <dbReference type="Rhea" id="RHEA-COMP:19516"/>
        <dbReference type="ChEBI" id="CHEBI:15378"/>
        <dbReference type="ChEBI" id="CHEBI:57527"/>
        <dbReference type="ChEBI" id="CHEBI:58189"/>
        <dbReference type="ChEBI" id="CHEBI:132511"/>
        <dbReference type="ChEBI" id="CHEBI:132515"/>
        <dbReference type="EC" id="2.4.1.131"/>
    </reaction>
    <physiologicalReaction direction="left-to-right" evidence="12 14">
        <dbReference type="Rhea" id="RHEA:29524"/>
    </physiologicalReaction>
</comment>
<sequence>MASDPVFGLALALLQFLGSTLYQLTCLSLALGLGGLVLLLLLGTFLGLKFRVLGLKSQPINPDHVTIGFFHPYCNAGGGGERVLWVAIRALQKRFPVAKFLVYTGDLDAAPDQIISQACQRFNIPGLNPESIEFVYLHRRAWVEAVNWPMFTLFGQSLGSLSLGLEALDKAVPDIFLDTMGYAFTLPLFKYFGGCKVGCYVHYPTISTDMLGQVQARQVSHNNRQYIAKSRMASSGKVLYYRMFSWLYGWAGRQSDVVMVNSSWTEEHINDIWQANHVQRVYPPCDIDVFRQIPRRSNPDGIQTLVSLGQFRPEKDHPLQIRSMAKIRDKLLRREDRSNEENEKAWEKLKLVLIGGCRNDEDEARVQDLKDLCKHLAVDENVEFKVNLPYDKLKEEMGQGLIGLHTMWNEHFGIAVVEMLASGLITLAHRSGGPLMDIVNESPDSARNGFLAIHEAEYAETVLSILEMNESETDSIRERAKSSVQRFSEAQFESAFIRATETVISSCVKQ</sequence>
<evidence type="ECO:0000256" key="2">
    <source>
        <dbReference type="ARBA" id="ARBA00004922"/>
    </source>
</evidence>
<dbReference type="InterPro" id="IPR038013">
    <property type="entry name" value="ALG11"/>
</dbReference>
<feature type="domain" description="ALG11 mannosyltransferase N-terminal" evidence="16">
    <location>
        <begin position="65"/>
        <end position="273"/>
    </location>
</feature>
<dbReference type="OrthoDB" id="2276068at2759"/>
<dbReference type="CDD" id="cd03806">
    <property type="entry name" value="GT4_ALG11-like"/>
    <property type="match status" value="1"/>
</dbReference>
<evidence type="ECO:0000256" key="12">
    <source>
        <dbReference type="ARBA" id="ARBA00045065"/>
    </source>
</evidence>
<dbReference type="PANTHER" id="PTHR45919">
    <property type="entry name" value="GDP-MAN:MAN(3)GLCNAC(2)-PP-DOL ALPHA-1,2-MANNOSYLTRANSFERASE"/>
    <property type="match status" value="1"/>
</dbReference>
<dbReference type="OMA" id="WKHFTLI"/>
<dbReference type="EMBL" id="VCGU01000007">
    <property type="protein sequence ID" value="TRY73648.1"/>
    <property type="molecule type" value="Genomic_DNA"/>
</dbReference>
<keyword evidence="11 14" id="KW-0472">Membrane</keyword>
<dbReference type="GO" id="GO:0005789">
    <property type="term" value="C:endoplasmic reticulum membrane"/>
    <property type="evidence" value="ECO:0007669"/>
    <property type="project" value="UniProtKB-SubCell"/>
</dbReference>
<evidence type="ECO:0000256" key="1">
    <source>
        <dbReference type="ARBA" id="ARBA00004389"/>
    </source>
</evidence>
<name>A0A553P7I1_TIGCA</name>
<comment type="caution">
    <text evidence="17">The sequence shown here is derived from an EMBL/GenBank/DDBJ whole genome shotgun (WGS) entry which is preliminary data.</text>
</comment>
<dbReference type="Pfam" id="PF00534">
    <property type="entry name" value="Glycos_transf_1"/>
    <property type="match status" value="1"/>
</dbReference>